<dbReference type="AlphaFoldDB" id="A0A6J6RMK6"/>
<evidence type="ECO:0000313" key="1">
    <source>
        <dbReference type="EMBL" id="CAB4723716.1"/>
    </source>
</evidence>
<protein>
    <submittedName>
        <fullName evidence="1">Unannotated protein</fullName>
    </submittedName>
</protein>
<accession>A0A6J6RMK6</accession>
<proteinExistence type="predicted"/>
<reference evidence="1" key="1">
    <citation type="submission" date="2020-05" db="EMBL/GenBank/DDBJ databases">
        <authorList>
            <person name="Chiriac C."/>
            <person name="Salcher M."/>
            <person name="Ghai R."/>
            <person name="Kavagutti S V."/>
        </authorList>
    </citation>
    <scope>NUCLEOTIDE SEQUENCE</scope>
</reference>
<name>A0A6J6RMK6_9ZZZZ</name>
<organism evidence="1">
    <name type="scientific">freshwater metagenome</name>
    <dbReference type="NCBI Taxonomy" id="449393"/>
    <lineage>
        <taxon>unclassified sequences</taxon>
        <taxon>metagenomes</taxon>
        <taxon>ecological metagenomes</taxon>
    </lineage>
</organism>
<gene>
    <name evidence="1" type="ORF">UFOPK2602_01924</name>
</gene>
<sequence length="45" mass="4637">MSAARTATFCAARAGVVTMSMSVRGSMRARPICTSPVPGGMSMSR</sequence>
<dbReference type="EMBL" id="CAEZXX010000165">
    <property type="protein sequence ID" value="CAB4723716.1"/>
    <property type="molecule type" value="Genomic_DNA"/>
</dbReference>